<name>A0A6M3JY90_9ZZZZ</name>
<dbReference type="InterPro" id="IPR048813">
    <property type="entry name" value="GP7-like"/>
</dbReference>
<reference evidence="2" key="1">
    <citation type="submission" date="2020-03" db="EMBL/GenBank/DDBJ databases">
        <title>The deep terrestrial virosphere.</title>
        <authorList>
            <person name="Holmfeldt K."/>
            <person name="Nilsson E."/>
            <person name="Simone D."/>
            <person name="Lopez-Fernandez M."/>
            <person name="Wu X."/>
            <person name="de Brujin I."/>
            <person name="Lundin D."/>
            <person name="Andersson A."/>
            <person name="Bertilsson S."/>
            <person name="Dopson M."/>
        </authorList>
    </citation>
    <scope>NUCLEOTIDE SEQUENCE</scope>
    <source>
        <strain evidence="2">MM415A01870</strain>
        <strain evidence="1">MM415B00781</strain>
    </source>
</reference>
<dbReference type="AlphaFoldDB" id="A0A6M3JY90"/>
<dbReference type="Pfam" id="PF20911">
    <property type="entry name" value="GP7"/>
    <property type="match status" value="1"/>
</dbReference>
<dbReference type="EMBL" id="MT141471">
    <property type="protein sequence ID" value="QJA62464.1"/>
    <property type="molecule type" value="Genomic_DNA"/>
</dbReference>
<sequence length="324" mass="35586">MAVTLADHAATAANEGKLVLSEIALWALEQSPVLQILPWATNPELAVQITAWASLPTIGTRKVNASFSESTGKYEQKIEDKYIFGHYIDVDTVIATANPNARQNQRKASAKAMSFKFNDMFINGDPASDEFKGLSKRVDDANTAGYTDQYFNGGSATAGRGVIYDSTEQHHFLDMIAKTIEVTAEANPDALFMNSKLYLCVESATRRTSLLNQTKDMFGRIINMYGTVPIYKLGPISAFSTTLILPNSEVLNSGADETSIYACKFSEEEYLWGMQQKPMEVIDHGRISSASVYRDEVQWVIGIAVNNPRSVTRAYGFVADNGAS</sequence>
<dbReference type="SUPFAM" id="SSF56563">
    <property type="entry name" value="Major capsid protein gp5"/>
    <property type="match status" value="1"/>
</dbReference>
<organism evidence="2">
    <name type="scientific">viral metagenome</name>
    <dbReference type="NCBI Taxonomy" id="1070528"/>
    <lineage>
        <taxon>unclassified sequences</taxon>
        <taxon>metagenomes</taxon>
        <taxon>organismal metagenomes</taxon>
    </lineage>
</organism>
<evidence type="ECO:0000313" key="1">
    <source>
        <dbReference type="EMBL" id="QJA62464.1"/>
    </source>
</evidence>
<dbReference type="EMBL" id="MT142140">
    <property type="protein sequence ID" value="QJA75096.1"/>
    <property type="molecule type" value="Genomic_DNA"/>
</dbReference>
<accession>A0A6M3JY90</accession>
<gene>
    <name evidence="2" type="ORF">MM415A01870_0009</name>
    <name evidence="1" type="ORF">MM415B00781_0041</name>
</gene>
<evidence type="ECO:0000313" key="2">
    <source>
        <dbReference type="EMBL" id="QJA75096.1"/>
    </source>
</evidence>
<dbReference type="NCBIfam" id="NF045672">
    <property type="entry name" value="MCP_gp7_epsi_15"/>
    <property type="match status" value="1"/>
</dbReference>
<protein>
    <submittedName>
        <fullName evidence="2">Putative capsid protein</fullName>
    </submittedName>
</protein>
<proteinExistence type="predicted"/>